<keyword evidence="2" id="KW-1185">Reference proteome</keyword>
<evidence type="ECO:0000313" key="2">
    <source>
        <dbReference type="Proteomes" id="UP000799753"/>
    </source>
</evidence>
<dbReference type="AlphaFoldDB" id="A0A6A6RTP4"/>
<sequence length="202" mass="19697">MAISLARRVCHWHGKGLNNGGGGSRNDGGSGRGSAVAVHFGLGTVARDVTSLAASVAGLTRGVERSAIGSGAVTRNVTELATGVALHSLGLAVAREVVWSAALVAGRRATAAKSAPEASSCVSSAGSGCTPAHSTSAGVRAVASQMARETARVAASAGASSAQAQSRAVRLDMAEALAVVALLCFGGARVGASVRLVAGLLA</sequence>
<dbReference type="EMBL" id="MU006793">
    <property type="protein sequence ID" value="KAF2637394.1"/>
    <property type="molecule type" value="Genomic_DNA"/>
</dbReference>
<dbReference type="Proteomes" id="UP000799753">
    <property type="component" value="Unassembled WGS sequence"/>
</dbReference>
<protein>
    <submittedName>
        <fullName evidence="1">Uncharacterized protein</fullName>
    </submittedName>
</protein>
<accession>A0A6A6RTP4</accession>
<gene>
    <name evidence="1" type="ORF">P280DRAFT_102032</name>
</gene>
<organism evidence="1 2">
    <name type="scientific">Massarina eburnea CBS 473.64</name>
    <dbReference type="NCBI Taxonomy" id="1395130"/>
    <lineage>
        <taxon>Eukaryota</taxon>
        <taxon>Fungi</taxon>
        <taxon>Dikarya</taxon>
        <taxon>Ascomycota</taxon>
        <taxon>Pezizomycotina</taxon>
        <taxon>Dothideomycetes</taxon>
        <taxon>Pleosporomycetidae</taxon>
        <taxon>Pleosporales</taxon>
        <taxon>Massarineae</taxon>
        <taxon>Massarinaceae</taxon>
        <taxon>Massarina</taxon>
    </lineage>
</organism>
<evidence type="ECO:0000313" key="1">
    <source>
        <dbReference type="EMBL" id="KAF2637394.1"/>
    </source>
</evidence>
<name>A0A6A6RTP4_9PLEO</name>
<proteinExistence type="predicted"/>
<dbReference type="OrthoDB" id="5237464at2759"/>
<reference evidence="1" key="1">
    <citation type="journal article" date="2020" name="Stud. Mycol.">
        <title>101 Dothideomycetes genomes: a test case for predicting lifestyles and emergence of pathogens.</title>
        <authorList>
            <person name="Haridas S."/>
            <person name="Albert R."/>
            <person name="Binder M."/>
            <person name="Bloem J."/>
            <person name="Labutti K."/>
            <person name="Salamov A."/>
            <person name="Andreopoulos B."/>
            <person name="Baker S."/>
            <person name="Barry K."/>
            <person name="Bills G."/>
            <person name="Bluhm B."/>
            <person name="Cannon C."/>
            <person name="Castanera R."/>
            <person name="Culley D."/>
            <person name="Daum C."/>
            <person name="Ezra D."/>
            <person name="Gonzalez J."/>
            <person name="Henrissat B."/>
            <person name="Kuo A."/>
            <person name="Liang C."/>
            <person name="Lipzen A."/>
            <person name="Lutzoni F."/>
            <person name="Magnuson J."/>
            <person name="Mondo S."/>
            <person name="Nolan M."/>
            <person name="Ohm R."/>
            <person name="Pangilinan J."/>
            <person name="Park H.-J."/>
            <person name="Ramirez L."/>
            <person name="Alfaro M."/>
            <person name="Sun H."/>
            <person name="Tritt A."/>
            <person name="Yoshinaga Y."/>
            <person name="Zwiers L.-H."/>
            <person name="Turgeon B."/>
            <person name="Goodwin S."/>
            <person name="Spatafora J."/>
            <person name="Crous P."/>
            <person name="Grigoriev I."/>
        </authorList>
    </citation>
    <scope>NUCLEOTIDE SEQUENCE</scope>
    <source>
        <strain evidence="1">CBS 473.64</strain>
    </source>
</reference>